<feature type="domain" description="FAT" evidence="14">
    <location>
        <begin position="2009"/>
        <end position="2602"/>
    </location>
</feature>
<dbReference type="PANTHER" id="PTHR37079:SF4">
    <property type="entry name" value="SERINE_THREONINE-PROTEIN KINASE ATM"/>
    <property type="match status" value="1"/>
</dbReference>
<proteinExistence type="inferred from homology"/>
<keyword evidence="5" id="KW-0808">Transferase</keyword>
<evidence type="ECO:0000256" key="6">
    <source>
        <dbReference type="ARBA" id="ARBA00022777"/>
    </source>
</evidence>
<dbReference type="InterPro" id="IPR038980">
    <property type="entry name" value="ATM_plant"/>
</dbReference>
<evidence type="ECO:0000313" key="16">
    <source>
        <dbReference type="Proteomes" id="UP001153365"/>
    </source>
</evidence>
<dbReference type="GO" id="GO:0006281">
    <property type="term" value="P:DNA repair"/>
    <property type="evidence" value="ECO:0007669"/>
    <property type="project" value="InterPro"/>
</dbReference>
<keyword evidence="16" id="KW-1185">Reference proteome</keyword>
<feature type="region of interest" description="Disordered" evidence="12">
    <location>
        <begin position="2608"/>
        <end position="2633"/>
    </location>
</feature>
<evidence type="ECO:0000256" key="3">
    <source>
        <dbReference type="ARBA" id="ARBA00020288"/>
    </source>
</evidence>
<keyword evidence="6" id="KW-0418">Kinase</keyword>
<comment type="caution">
    <text evidence="15">The sequence shown here is derived from an EMBL/GenBank/DDBJ whole genome shotgun (WGS) entry which is preliminary data.</text>
</comment>
<comment type="similarity">
    <text evidence="1">Belongs to the PI3/PI4-kinase family. ATM subfamily.</text>
</comment>
<dbReference type="SMART" id="SM01342">
    <property type="entry name" value="TAN"/>
    <property type="match status" value="1"/>
</dbReference>
<dbReference type="GO" id="GO:0004674">
    <property type="term" value="F:protein serine/threonine kinase activity"/>
    <property type="evidence" value="ECO:0007669"/>
    <property type="project" value="UniProtKB-KW"/>
</dbReference>
<evidence type="ECO:0000256" key="1">
    <source>
        <dbReference type="ARBA" id="ARBA00010769"/>
    </source>
</evidence>
<dbReference type="InterPro" id="IPR014009">
    <property type="entry name" value="PIK_FAT"/>
</dbReference>
<gene>
    <name evidence="15" type="ORF">PPACK8108_LOCUS13153</name>
</gene>
<name>A0AAV0B2R8_PHAPC</name>
<organism evidence="15 16">
    <name type="scientific">Phakopsora pachyrhizi</name>
    <name type="common">Asian soybean rust disease fungus</name>
    <dbReference type="NCBI Taxonomy" id="170000"/>
    <lineage>
        <taxon>Eukaryota</taxon>
        <taxon>Fungi</taxon>
        <taxon>Dikarya</taxon>
        <taxon>Basidiomycota</taxon>
        <taxon>Pucciniomycotina</taxon>
        <taxon>Pucciniomycetes</taxon>
        <taxon>Pucciniales</taxon>
        <taxon>Phakopsoraceae</taxon>
        <taxon>Phakopsora</taxon>
    </lineage>
</organism>
<dbReference type="Gene3D" id="1.10.1070.11">
    <property type="entry name" value="Phosphatidylinositol 3-/4-kinase, catalytic domain"/>
    <property type="match status" value="1"/>
</dbReference>
<dbReference type="InterPro" id="IPR011009">
    <property type="entry name" value="Kinase-like_dom_sf"/>
</dbReference>
<evidence type="ECO:0000313" key="15">
    <source>
        <dbReference type="EMBL" id="CAH7678695.1"/>
    </source>
</evidence>
<dbReference type="InterPro" id="IPR018936">
    <property type="entry name" value="PI3/4_kinase_CS"/>
</dbReference>
<evidence type="ECO:0000256" key="9">
    <source>
        <dbReference type="ARBA" id="ARBA00031460"/>
    </source>
</evidence>
<feature type="region of interest" description="Disordered" evidence="12">
    <location>
        <begin position="1779"/>
        <end position="1801"/>
    </location>
</feature>
<dbReference type="SMART" id="SM00146">
    <property type="entry name" value="PI3Kc"/>
    <property type="match status" value="1"/>
</dbReference>
<feature type="domain" description="PI3K/PI4K catalytic" evidence="13">
    <location>
        <begin position="2728"/>
        <end position="3045"/>
    </location>
</feature>
<dbReference type="InterPro" id="IPR044107">
    <property type="entry name" value="PIKKc_ATM"/>
</dbReference>
<reference evidence="15" key="1">
    <citation type="submission" date="2022-06" db="EMBL/GenBank/DDBJ databases">
        <authorList>
            <consortium name="SYNGENTA / RWTH Aachen University"/>
        </authorList>
    </citation>
    <scope>NUCLEOTIDE SEQUENCE</scope>
</reference>
<comment type="catalytic activity">
    <reaction evidence="11">
        <text>L-threonyl-[protein] + ATP = O-phospho-L-threonyl-[protein] + ADP + H(+)</text>
        <dbReference type="Rhea" id="RHEA:46608"/>
        <dbReference type="Rhea" id="RHEA-COMP:11060"/>
        <dbReference type="Rhea" id="RHEA-COMP:11605"/>
        <dbReference type="ChEBI" id="CHEBI:15378"/>
        <dbReference type="ChEBI" id="CHEBI:30013"/>
        <dbReference type="ChEBI" id="CHEBI:30616"/>
        <dbReference type="ChEBI" id="CHEBI:61977"/>
        <dbReference type="ChEBI" id="CHEBI:456216"/>
        <dbReference type="EC" id="2.7.11.1"/>
    </reaction>
</comment>
<dbReference type="Gene3D" id="3.30.1010.10">
    <property type="entry name" value="Phosphatidylinositol 3-kinase Catalytic Subunit, Chain A, domain 4"/>
    <property type="match status" value="1"/>
</dbReference>
<dbReference type="InterPro" id="IPR021668">
    <property type="entry name" value="TAN"/>
</dbReference>
<dbReference type="PROSITE" id="PS51189">
    <property type="entry name" value="FAT"/>
    <property type="match status" value="1"/>
</dbReference>
<evidence type="ECO:0000256" key="4">
    <source>
        <dbReference type="ARBA" id="ARBA00022527"/>
    </source>
</evidence>
<evidence type="ECO:0000256" key="7">
    <source>
        <dbReference type="ARBA" id="ARBA00030020"/>
    </source>
</evidence>
<evidence type="ECO:0000256" key="11">
    <source>
        <dbReference type="ARBA" id="ARBA00047899"/>
    </source>
</evidence>
<dbReference type="PROSITE" id="PS50290">
    <property type="entry name" value="PI3_4_KINASE_3"/>
    <property type="match status" value="1"/>
</dbReference>
<evidence type="ECO:0000259" key="14">
    <source>
        <dbReference type="PROSITE" id="PS51189"/>
    </source>
</evidence>
<evidence type="ECO:0000259" key="13">
    <source>
        <dbReference type="PROSITE" id="PS50290"/>
    </source>
</evidence>
<dbReference type="PROSITE" id="PS00916">
    <property type="entry name" value="PI3_4_KINASE_2"/>
    <property type="match status" value="1"/>
</dbReference>
<dbReference type="Pfam" id="PF11640">
    <property type="entry name" value="TAN"/>
    <property type="match status" value="1"/>
</dbReference>
<feature type="compositionally biased region" description="Low complexity" evidence="12">
    <location>
        <begin position="1779"/>
        <end position="1789"/>
    </location>
</feature>
<dbReference type="SUPFAM" id="SSF56112">
    <property type="entry name" value="Protein kinase-like (PK-like)"/>
    <property type="match status" value="1"/>
</dbReference>
<dbReference type="CDD" id="cd05171">
    <property type="entry name" value="PIKKc_ATM"/>
    <property type="match status" value="1"/>
</dbReference>
<dbReference type="PROSITE" id="PS00915">
    <property type="entry name" value="PI3_4_KINASE_1"/>
    <property type="match status" value="1"/>
</dbReference>
<dbReference type="EMBL" id="CALTRL010003226">
    <property type="protein sequence ID" value="CAH7678695.1"/>
    <property type="molecule type" value="Genomic_DNA"/>
</dbReference>
<dbReference type="InterPro" id="IPR000403">
    <property type="entry name" value="PI3/4_kinase_cat_dom"/>
</dbReference>
<dbReference type="InterPro" id="IPR036940">
    <property type="entry name" value="PI3/4_kinase_cat_sf"/>
</dbReference>
<dbReference type="Proteomes" id="UP001153365">
    <property type="component" value="Unassembled WGS sequence"/>
</dbReference>
<evidence type="ECO:0000256" key="2">
    <source>
        <dbReference type="ARBA" id="ARBA00014619"/>
    </source>
</evidence>
<evidence type="ECO:0000256" key="12">
    <source>
        <dbReference type="SAM" id="MobiDB-lite"/>
    </source>
</evidence>
<protein>
    <recommendedName>
        <fullName evidence="2">Serine/threonine-protein kinase TEL1</fullName>
    </recommendedName>
    <alternativeName>
        <fullName evidence="7">ATM homolog</fullName>
    </alternativeName>
    <alternativeName>
        <fullName evidence="9 10">DNA-damage checkpoint kinase TEL1</fullName>
    </alternativeName>
    <alternativeName>
        <fullName evidence="3">Serine/threonine-protein kinase tel1</fullName>
    </alternativeName>
    <alternativeName>
        <fullName evidence="8">Telomere length regulation protein 1</fullName>
    </alternativeName>
</protein>
<keyword evidence="4" id="KW-0723">Serine/threonine-protein kinase</keyword>
<sequence length="3090" mass="350188">MPRVREFFSFKKTDRHPSITDSSPVEDALLQITSSTISDRTKGLERLCALVSNPSNLEFSKESTWKNVLRSLFESAELERSSFLKKSASARDEGSKSANLNRLMSVTGLIRKCVHQSASTLRQKVMRMVIRRTIDLVLSYDRRIIVPIASDCIRALRHLLLYRPHLEHVAPDLALELVAFCFATILDQKIPSSLTLRPNGKFDDSKLRWTDENPDSTSSLFASPLIVDSAQLLSIVLDVPSINLKYSKNLLYNFQRIFQKFLNETSAHIHFTSSLLIVLRELELNKSLHLRQAAPSLIDLLIKLWPTRSPGLKEQIVLCLTYLLPSITETPETNSGNVSGGPTYDTGKLIKKILYLVASDKEGRTSLEPLSLSSIALGDDLQTTRASHLGTQTWACVSGKGGDPLLEHNQLMSWSLLGLAASALRWVTNQSGRFDAKELLSPQKRRKVSSDMELFLQHIRPDNPTQSVVHRIQILALVVDRYWNDLSSSIQSQIFKTASDLLSSNDSVVLDWVFILMSNLSSRNKTISTKRTVPYLAKGDVDFCEWEHFWLFSIRKVAQQACCRSACYAAYCILKKNLLPTHVTRDGVHNFLVDLHAHGPSYPFDSVCLLLSRCLDLASNDLKMSSDALEGKALAWLSNIWLAVDRTVSLDKSLPDGHSKRFRRTIPAGFNPECLNQLLLTVSKLPRNNWPNSLTAVLPECSTTEAIFYRNSTQHIRLSTLYRPSSSLKTNEDSSRVSLNLDPSDAPCLRESVLSGARLLPPSQLQIQVSDILLHSLERLLGKICESDDDPSSYISSASFSQAKMSINIILVSILFEASLRMSNLSPDLSLQKAIGRCWNIINCMIESPKWTAPERTSLYLCFEPIILQLPSNHMTSLESRLLPPGDASGLLWEPPSLRDDSSQKSSIDRNIFVMKVWSTNSIQIKPRLNDFLTICESIIYSLASNPRPPTQGKANEPSITHTQPSRTTIDFGDDEEEMIVDSDIHEKDDFRISDGVIQKKTKMNGLGESGYQSETIMAVSLCTRALISGICFKDSTGTNQEVKELPIISTILENCLGDELIAIGLPVVDCLIGGLMKMGSVEINRILQAMGDNYLSSYSYSQNDSVRKFVIQMLRISLRSWEDWNPETGKLIGSTARELCQYFANQIVQENARSWEVQREFNLFLDDYLQLDPLQQSWSLSPHYSDSQMDSQNGDSPNDDLPLDLLLRSLRDNDYRIRHSVIFASSRFPELLYSIKESGVSYWLKLTAILKSELKTLEFQLTESLCLVNILITSEELRSRAYCKLVEVLTRPQENSDDVLHHKILQEQMQLATQSLGFSDMGRLYEIYAAHIAFERGIKNDTPLYLSDKFIGTNLKDARKAEITQAHLLGAGAHFYLNGQLEALARCAQSAGLTQKEALRLCFPRIVAEILARKFATLSPTESVSDTSFFDKPVEALIKRCDVDKEITRIEAGRILFSLTTSAHVRPESFSFIVDDMKGEDETRNVFEVLTSRLRLCYPVEPPLPFYSLLVAYRGVRVAGGIILCPFFKKPAKIYELIRLTLAYLSHSKFVSDHIRGLCALSIFIALSHSAVSESLPILSLLLRGLTPLIPNVRMFRPLFPFIRWVVGKVLISSMDKSDEQTLCNLIIAVVKAVKSVEESPLTDETDRDLSKKFKRWLFDHVVKARGSPLDGLCKRIILCWPEKHSIGSEIWSKDIRFVQRSLTYAPSLELIKNFNQSCLFGNRQDTGLILYSLLSSSHRMKSCPSAEQCKLYLELLRKNSGIVTLPNLRRGRLEYLDSSSPSFPSSDNSEEEKGEDDFTTHPERRIIQEVLALAISRLNASDLNFMFCLIDCIQKACSYEPITDLQSDRSLVSDLLGQCAVLIGDKSIRRSYDLYNFSTGHLFEFPGLKALDNNHAGWTVHFLKLLTHLRMKDCTFYTQFVPLFEQNDDFAAEMLPRLLYSCLLSDIRTNRLKKTVSEHFDTVLRSPSASEVVIKRIINLIVYLRRKIRPGNDPLGSDKWLDVSWLELARRATQLKMSAPAFLFLEIGKENGLALNFSPLEDNDVRGVIEKLYTCAPEPDTFYSLVPRDARFSLLQRDRHEGRWESAFSLHGALLEGSRKTSDEFIQEIPFVSKHLSSFGLRKIAQTLLQSCSKSKERNLDIPESLSTLPYELAWRSSTWDLPVVSSLRSDSSTRLYAALQNYKVERDYNVQVRKVNEYISEQFQELVTSIVEKETLDVDMIGTALALNDISSLLDMKKSDDSAFTAANYLLSLPSDGDFQLFERVATARRSLLQTEFNDPVESGFDIRKGFLRQAKDIELQIRIRTSQEARLSGHLQSSLNVIIAYDDSSHDISPSIVSQGSEELAEVLWAKGEQSLALSTLQTLQASEASSCLSAVYLSRLGEWTAEARLRPPAEIIRHYFEKAIQQLDLEKDFQETGQVSFAYAKFADKQYRELLDSGEIDRLTKSTDRLNNEIETAKPIAKKDVEGQRALLWKKQLHKEDEKSLQSLLQLENQYRSAALRMYLNSLAYVDKHDDLIFRFVSLWFDQSDHQELNKDLKPYVKKVPTYKFLRASNQICARLSQDPESEFQSLLSQLVASMCAEHPFHTIFQILLLQRGSRMENQSRSGLSTQSSSRQGSSLSPRDLSRSKAADTVLRHISKIESKIEIFEQLLKAHQAYQEWALYDTKAERERQRRGEGSAHKIPNRFKLINLSHLSIPVSTLSLPVDKTLRYSAADMNCIDHYDSIFKLAGGIHAPKITKCYDEKGRAYTQLFKGGDDVRQDAVMEQVFQLANEVLSRDPECRKRELNFRTYNVIPLAPNTGMLQFVENTLSLMEILKPMHMKYNEPPDWNFAKLRNFMSPTSSTSIEERRRRYLEEMEHVRPAMRFWFMEKKKCPQEWYESRLNFTRSTATTSIVGHILGLGDRHLSNTLVDKSTGDVVQIDLGIAFDHGKTLRIPETVPFRLTPDIVDGFGATKTEGVFRRCCEHTLRVLRVNKGLIMTIIDVLKHDPLQTWIITERKAREIQGISGESFKDEPATDHVSENASRALASVQKKLSNDLSVETTVNHLILEATSRENLGAIFNEPFFEKNQPDNSKFFFSLKLC</sequence>
<feature type="compositionally biased region" description="Polar residues" evidence="12">
    <location>
        <begin position="958"/>
        <end position="967"/>
    </location>
</feature>
<feature type="compositionally biased region" description="Low complexity" evidence="12">
    <location>
        <begin position="2609"/>
        <end position="2626"/>
    </location>
</feature>
<accession>A0AAV0B2R8</accession>
<feature type="region of interest" description="Disordered" evidence="12">
    <location>
        <begin position="947"/>
        <end position="967"/>
    </location>
</feature>
<dbReference type="Pfam" id="PF00454">
    <property type="entry name" value="PI3_PI4_kinase"/>
    <property type="match status" value="1"/>
</dbReference>
<evidence type="ECO:0000256" key="5">
    <source>
        <dbReference type="ARBA" id="ARBA00022679"/>
    </source>
</evidence>
<evidence type="ECO:0000256" key="10">
    <source>
        <dbReference type="ARBA" id="ARBA00032467"/>
    </source>
</evidence>
<evidence type="ECO:0000256" key="8">
    <source>
        <dbReference type="ARBA" id="ARBA00030222"/>
    </source>
</evidence>
<dbReference type="PANTHER" id="PTHR37079">
    <property type="entry name" value="SERINE/THREONINE-PROTEIN KINASE ATM"/>
    <property type="match status" value="1"/>
</dbReference>